<evidence type="ECO:0000256" key="2">
    <source>
        <dbReference type="ARBA" id="ARBA00022525"/>
    </source>
</evidence>
<evidence type="ECO:0000256" key="1">
    <source>
        <dbReference type="ARBA" id="ARBA00004613"/>
    </source>
</evidence>
<dbReference type="InterPro" id="IPR035940">
    <property type="entry name" value="CAP_sf"/>
</dbReference>
<reference evidence="6" key="1">
    <citation type="submission" date="2006-01" db="EMBL/GenBank/DDBJ databases">
        <title>The Genome of Drosophila yakuba.</title>
        <authorList>
            <consortium name="The Drosophila yakuba Sequencing Consortium"/>
        </authorList>
    </citation>
    <scope>NUCLEOTIDE SEQUENCE</scope>
    <source>
        <strain evidence="6">Tai18E2</strain>
    </source>
</reference>
<evidence type="ECO:0000313" key="6">
    <source>
        <dbReference type="EMBL" id="EDX00501.1"/>
    </source>
</evidence>
<dbReference type="Proteomes" id="UP000002282">
    <property type="component" value="Unassembled WGS sequence"/>
</dbReference>
<evidence type="ECO:0000313" key="9">
    <source>
        <dbReference type="Proteomes" id="UP000002282"/>
    </source>
</evidence>
<feature type="signal peptide" evidence="4">
    <location>
        <begin position="1"/>
        <end position="22"/>
    </location>
</feature>
<sequence>MWSCPCVAVGLLLIFSLNLVFLLPETNYCHLKNCPVDKKLPHIGCNNSGNWSPKCGKEPTIVSIPQHIRNFILNYHNTFRDMVAGGQLHKLPIAARMLKLNWDHDLAFLATLLVKRCDIQPTDHCISTEEFSSPGYHTVYNKFKGTQDTSRIVRSQLNAWYDQYKHVSAYSLINGLSPDKKEVGHFLRMMVGPSNRLGCAIARIEKDGWTHQWLTCLYSCSSKKNTLLYEYSGKPGIYCTNGINGKFQHLCNDTEPVTDCMHSDLFKTTISNDTASFIRDMMNRKIKPRFFFKIFSFAKKSARKVRKVVKKVKRALKKKKNMKKKKKNKKKKKKKVSRKDKKSEEVLVALEANVESNIKNKEDVGSENEDKANDELTTENDVQNTTINPN</sequence>
<name>B4IW40_DROYA</name>
<feature type="compositionally biased region" description="Basic and acidic residues" evidence="3">
    <location>
        <begin position="358"/>
        <end position="374"/>
    </location>
</feature>
<reference evidence="6 9" key="3">
    <citation type="journal article" date="2007" name="PLoS Biol.">
        <title>Principles of genome evolution in the Drosophila melanogaster species group.</title>
        <authorList>
            <person name="Ranz J.M."/>
            <person name="Maurin D."/>
            <person name="Chan Y.S."/>
            <person name="von Grotthuss M."/>
            <person name="Hillier L.W."/>
            <person name="Roote J."/>
            <person name="Ashburner M."/>
            <person name="Bergman C.M."/>
        </authorList>
    </citation>
    <scope>NUCLEOTIDE SEQUENCE [LARGE SCALE GENOMIC DNA]</scope>
    <source>
        <strain evidence="6">Tai18E2</strain>
        <strain evidence="9">Tai18E2 / Tucson 14021-0261.01</strain>
    </source>
</reference>
<dbReference type="HOGENOM" id="CLU_035730_0_0_1"/>
<dbReference type="OMA" id="FIENTWA"/>
<dbReference type="GO" id="GO:0005576">
    <property type="term" value="C:extracellular region"/>
    <property type="evidence" value="ECO:0007669"/>
    <property type="project" value="UniProtKB-SubCell"/>
</dbReference>
<gene>
    <name evidence="6" type="primary">Dyak\GE15100</name>
    <name evidence="6" type="ORF">Dyak_GE15100</name>
</gene>
<keyword evidence="9" id="KW-1185">Reference proteome</keyword>
<evidence type="ECO:0000256" key="3">
    <source>
        <dbReference type="SAM" id="MobiDB-lite"/>
    </source>
</evidence>
<comment type="subcellular location">
    <subcellularLocation>
        <location evidence="1">Secreted</location>
    </subcellularLocation>
</comment>
<reference evidence="6 9" key="2">
    <citation type="journal article" date="2007" name="Nature">
        <title>Evolution of genes and genomes on the Drosophila phylogeny.</title>
        <authorList>
            <consortium name="Drosophila 12 Genomes Consortium"/>
            <person name="Clark A.G."/>
            <person name="Eisen M.B."/>
            <person name="Smith D.R."/>
            <person name="Bergman C.M."/>
            <person name="Oliver B."/>
            <person name="Markow T.A."/>
            <person name="Kaufman T.C."/>
            <person name="Kellis M."/>
            <person name="Gelbart W."/>
            <person name="Iyer V.N."/>
            <person name="Pollard D.A."/>
            <person name="Sackton T.B."/>
            <person name="Larracuente A.M."/>
            <person name="Singh N.D."/>
            <person name="Abad J.P."/>
            <person name="Abt D.N."/>
            <person name="Adryan B."/>
            <person name="Aguade M."/>
            <person name="Akashi H."/>
            <person name="Anderson W.W."/>
            <person name="Aquadro C.F."/>
            <person name="Ardell D.H."/>
            <person name="Arguello R."/>
            <person name="Artieri C.G."/>
            <person name="Barbash D.A."/>
            <person name="Barker D."/>
            <person name="Barsanti P."/>
            <person name="Batterham P."/>
            <person name="Batzoglou S."/>
            <person name="Begun D."/>
            <person name="Bhutkar A."/>
            <person name="Blanco E."/>
            <person name="Bosak S.A."/>
            <person name="Bradley R.K."/>
            <person name="Brand A.D."/>
            <person name="Brent M.R."/>
            <person name="Brooks A.N."/>
            <person name="Brown R.H."/>
            <person name="Butlin R.K."/>
            <person name="Caggese C."/>
            <person name="Calvi B.R."/>
            <person name="Bernardo de Carvalho A."/>
            <person name="Caspi A."/>
            <person name="Castrezana S."/>
            <person name="Celniker S.E."/>
            <person name="Chang J.L."/>
            <person name="Chapple C."/>
            <person name="Chatterji S."/>
            <person name="Chinwalla A."/>
            <person name="Civetta A."/>
            <person name="Clifton S.W."/>
            <person name="Comeron J.M."/>
            <person name="Costello J.C."/>
            <person name="Coyne J.A."/>
            <person name="Daub J."/>
            <person name="David R.G."/>
            <person name="Delcher A.L."/>
            <person name="Delehaunty K."/>
            <person name="Do C.B."/>
            <person name="Ebling H."/>
            <person name="Edwards K."/>
            <person name="Eickbush T."/>
            <person name="Evans J.D."/>
            <person name="Filipski A."/>
            <person name="Findeiss S."/>
            <person name="Freyhult E."/>
            <person name="Fulton L."/>
            <person name="Fulton R."/>
            <person name="Garcia A.C."/>
            <person name="Gardiner A."/>
            <person name="Garfield D.A."/>
            <person name="Garvin B.E."/>
            <person name="Gibson G."/>
            <person name="Gilbert D."/>
            <person name="Gnerre S."/>
            <person name="Godfrey J."/>
            <person name="Good R."/>
            <person name="Gotea V."/>
            <person name="Gravely B."/>
            <person name="Greenberg A.J."/>
            <person name="Griffiths-Jones S."/>
            <person name="Gross S."/>
            <person name="Guigo R."/>
            <person name="Gustafson E.A."/>
            <person name="Haerty W."/>
            <person name="Hahn M.W."/>
            <person name="Halligan D.L."/>
            <person name="Halpern A.L."/>
            <person name="Halter G.M."/>
            <person name="Han M.V."/>
            <person name="Heger A."/>
            <person name="Hillier L."/>
            <person name="Hinrichs A.S."/>
            <person name="Holmes I."/>
            <person name="Hoskins R.A."/>
            <person name="Hubisz M.J."/>
            <person name="Hultmark D."/>
            <person name="Huntley M.A."/>
            <person name="Jaffe D.B."/>
            <person name="Jagadeeshan S."/>
            <person name="Jeck W.R."/>
            <person name="Johnson J."/>
            <person name="Jones C.D."/>
            <person name="Jordan W.C."/>
            <person name="Karpen G.H."/>
            <person name="Kataoka E."/>
            <person name="Keightley P.D."/>
            <person name="Kheradpour P."/>
            <person name="Kirkness E.F."/>
            <person name="Koerich L.B."/>
            <person name="Kristiansen K."/>
            <person name="Kudrna D."/>
            <person name="Kulathinal R.J."/>
            <person name="Kumar S."/>
            <person name="Kwok R."/>
            <person name="Lander E."/>
            <person name="Langley C.H."/>
            <person name="Lapoint R."/>
            <person name="Lazzaro B.P."/>
            <person name="Lee S.J."/>
            <person name="Levesque L."/>
            <person name="Li R."/>
            <person name="Lin C.F."/>
            <person name="Lin M.F."/>
            <person name="Lindblad-Toh K."/>
            <person name="Llopart A."/>
            <person name="Long M."/>
            <person name="Low L."/>
            <person name="Lozovsky E."/>
            <person name="Lu J."/>
            <person name="Luo M."/>
            <person name="Machado C.A."/>
            <person name="Makalowski W."/>
            <person name="Marzo M."/>
            <person name="Matsuda M."/>
            <person name="Matzkin L."/>
            <person name="McAllister B."/>
            <person name="McBride C.S."/>
            <person name="McKernan B."/>
            <person name="McKernan K."/>
            <person name="Mendez-Lago M."/>
            <person name="Minx P."/>
            <person name="Mollenhauer M.U."/>
            <person name="Montooth K."/>
            <person name="Mount S.M."/>
            <person name="Mu X."/>
            <person name="Myers E."/>
            <person name="Negre B."/>
            <person name="Newfeld S."/>
            <person name="Nielsen R."/>
            <person name="Noor M.A."/>
            <person name="O'Grady P."/>
            <person name="Pachter L."/>
            <person name="Papaceit M."/>
            <person name="Parisi M.J."/>
            <person name="Parisi M."/>
            <person name="Parts L."/>
            <person name="Pedersen J.S."/>
            <person name="Pesole G."/>
            <person name="Phillippy A.M."/>
            <person name="Ponting C.P."/>
            <person name="Pop M."/>
            <person name="Porcelli D."/>
            <person name="Powell J.R."/>
            <person name="Prohaska S."/>
            <person name="Pruitt K."/>
            <person name="Puig M."/>
            <person name="Quesneville H."/>
            <person name="Ram K.R."/>
            <person name="Rand D."/>
            <person name="Rasmussen M.D."/>
            <person name="Reed L.K."/>
            <person name="Reenan R."/>
            <person name="Reily A."/>
            <person name="Remington K.A."/>
            <person name="Rieger T.T."/>
            <person name="Ritchie M.G."/>
            <person name="Robin C."/>
            <person name="Rogers Y.H."/>
            <person name="Rohde C."/>
            <person name="Rozas J."/>
            <person name="Rubenfield M.J."/>
            <person name="Ruiz A."/>
            <person name="Russo S."/>
            <person name="Salzberg S.L."/>
            <person name="Sanchez-Gracia A."/>
            <person name="Saranga D.J."/>
            <person name="Sato H."/>
            <person name="Schaeffer S.W."/>
            <person name="Schatz M.C."/>
            <person name="Schlenke T."/>
            <person name="Schwartz R."/>
            <person name="Segarra C."/>
            <person name="Singh R.S."/>
            <person name="Sirot L."/>
            <person name="Sirota M."/>
            <person name="Sisneros N.B."/>
            <person name="Smith C.D."/>
            <person name="Smith T.F."/>
            <person name="Spieth J."/>
            <person name="Stage D.E."/>
            <person name="Stark A."/>
            <person name="Stephan W."/>
            <person name="Strausberg R.L."/>
            <person name="Strempel S."/>
            <person name="Sturgill D."/>
            <person name="Sutton G."/>
            <person name="Sutton G.G."/>
            <person name="Tao W."/>
            <person name="Teichmann S."/>
            <person name="Tobari Y.N."/>
            <person name="Tomimura Y."/>
            <person name="Tsolas J.M."/>
            <person name="Valente V.L."/>
            <person name="Venter E."/>
            <person name="Venter J.C."/>
            <person name="Vicario S."/>
            <person name="Vieira F.G."/>
            <person name="Vilella A.J."/>
            <person name="Villasante A."/>
            <person name="Walenz B."/>
            <person name="Wang J."/>
            <person name="Wasserman M."/>
            <person name="Watts T."/>
            <person name="Wilson D."/>
            <person name="Wilson R.K."/>
            <person name="Wing R.A."/>
            <person name="Wolfner M.F."/>
            <person name="Wong A."/>
            <person name="Wong G.K."/>
            <person name="Wu C.I."/>
            <person name="Wu G."/>
            <person name="Yamamoto D."/>
            <person name="Yang H.P."/>
            <person name="Yang S.P."/>
            <person name="Yorke J.A."/>
            <person name="Yoshida K."/>
            <person name="Zdobnov E."/>
            <person name="Zhang P."/>
            <person name="Zhang Y."/>
            <person name="Zimin A.V."/>
            <person name="Baldwin J."/>
            <person name="Abdouelleil A."/>
            <person name="Abdulkadir J."/>
            <person name="Abebe A."/>
            <person name="Abera B."/>
            <person name="Abreu J."/>
            <person name="Acer S.C."/>
            <person name="Aftuck L."/>
            <person name="Alexander A."/>
            <person name="An P."/>
            <person name="Anderson E."/>
            <person name="Anderson S."/>
            <person name="Arachi H."/>
            <person name="Azer M."/>
            <person name="Bachantsang P."/>
            <person name="Barry A."/>
            <person name="Bayul T."/>
            <person name="Berlin A."/>
            <person name="Bessette D."/>
            <person name="Bloom T."/>
            <person name="Blye J."/>
            <person name="Boguslavskiy L."/>
            <person name="Bonnet C."/>
            <person name="Boukhgalter B."/>
            <person name="Bourzgui I."/>
            <person name="Brown A."/>
            <person name="Cahill P."/>
            <person name="Channer S."/>
            <person name="Cheshatsang Y."/>
            <person name="Chuda L."/>
            <person name="Citroen M."/>
            <person name="Collymore A."/>
            <person name="Cooke P."/>
            <person name="Costello M."/>
            <person name="D'Aco K."/>
            <person name="Daza R."/>
            <person name="De Haan G."/>
            <person name="DeGray S."/>
            <person name="DeMaso C."/>
            <person name="Dhargay N."/>
            <person name="Dooley K."/>
            <person name="Dooley E."/>
            <person name="Doricent M."/>
            <person name="Dorje P."/>
            <person name="Dorjee K."/>
            <person name="Dupes A."/>
            <person name="Elong R."/>
            <person name="Falk J."/>
            <person name="Farina A."/>
            <person name="Faro S."/>
            <person name="Ferguson D."/>
            <person name="Fisher S."/>
            <person name="Foley C.D."/>
            <person name="Franke A."/>
            <person name="Friedrich D."/>
            <person name="Gadbois L."/>
            <person name="Gearin G."/>
            <person name="Gearin C.R."/>
            <person name="Giannoukos G."/>
            <person name="Goode T."/>
            <person name="Graham J."/>
            <person name="Grandbois E."/>
            <person name="Grewal S."/>
            <person name="Gyaltsen K."/>
            <person name="Hafez N."/>
            <person name="Hagos B."/>
            <person name="Hall J."/>
            <person name="Henson C."/>
            <person name="Hollinger A."/>
            <person name="Honan T."/>
            <person name="Huard M.D."/>
            <person name="Hughes L."/>
            <person name="Hurhula B."/>
            <person name="Husby M.E."/>
            <person name="Kamat A."/>
            <person name="Kanga B."/>
            <person name="Kashin S."/>
            <person name="Khazanovich D."/>
            <person name="Kisner P."/>
            <person name="Lance K."/>
            <person name="Lara M."/>
            <person name="Lee W."/>
            <person name="Lennon N."/>
            <person name="Letendre F."/>
            <person name="LeVine R."/>
            <person name="Lipovsky A."/>
            <person name="Liu X."/>
            <person name="Liu J."/>
            <person name="Liu S."/>
            <person name="Lokyitsang T."/>
            <person name="Lokyitsang Y."/>
            <person name="Lubonja R."/>
            <person name="Lui A."/>
            <person name="MacDonald P."/>
            <person name="Magnisalis V."/>
            <person name="Maru K."/>
            <person name="Matthews C."/>
            <person name="McCusker W."/>
            <person name="McDonough S."/>
            <person name="Mehta T."/>
            <person name="Meldrim J."/>
            <person name="Meneus L."/>
            <person name="Mihai O."/>
            <person name="Mihalev A."/>
            <person name="Mihova T."/>
            <person name="Mittelman R."/>
            <person name="Mlenga V."/>
            <person name="Montmayeur A."/>
            <person name="Mulrain L."/>
            <person name="Navidi A."/>
            <person name="Naylor J."/>
            <person name="Negash T."/>
            <person name="Nguyen T."/>
            <person name="Nguyen N."/>
            <person name="Nicol R."/>
            <person name="Norbu C."/>
            <person name="Norbu N."/>
            <person name="Novod N."/>
            <person name="O'Neill B."/>
            <person name="Osman S."/>
            <person name="Markiewicz E."/>
            <person name="Oyono O.L."/>
            <person name="Patti C."/>
            <person name="Phunkhang P."/>
            <person name="Pierre F."/>
            <person name="Priest M."/>
            <person name="Raghuraman S."/>
            <person name="Rege F."/>
            <person name="Reyes R."/>
            <person name="Rise C."/>
            <person name="Rogov P."/>
            <person name="Ross K."/>
            <person name="Ryan E."/>
            <person name="Settipalli S."/>
            <person name="Shea T."/>
            <person name="Sherpa N."/>
            <person name="Shi L."/>
            <person name="Shih D."/>
            <person name="Sparrow T."/>
            <person name="Spaulding J."/>
            <person name="Stalker J."/>
            <person name="Stange-Thomann N."/>
            <person name="Stavropoulos S."/>
            <person name="Stone C."/>
            <person name="Strader C."/>
            <person name="Tesfaye S."/>
            <person name="Thomson T."/>
            <person name="Thoulutsang Y."/>
            <person name="Thoulutsang D."/>
            <person name="Topham K."/>
            <person name="Topping I."/>
            <person name="Tsamla T."/>
            <person name="Vassiliev H."/>
            <person name="Vo A."/>
            <person name="Wangchuk T."/>
            <person name="Wangdi T."/>
            <person name="Weiand M."/>
            <person name="Wilkinson J."/>
            <person name="Wilson A."/>
            <person name="Yadav S."/>
            <person name="Young G."/>
            <person name="Yu Q."/>
            <person name="Zembek L."/>
            <person name="Zhong D."/>
            <person name="Zimmer A."/>
            <person name="Zwirko Z."/>
            <person name="Jaffe D.B."/>
            <person name="Alvarez P."/>
            <person name="Brockman W."/>
            <person name="Butler J."/>
            <person name="Chin C."/>
            <person name="Gnerre S."/>
            <person name="Grabherr M."/>
            <person name="Kleber M."/>
            <person name="Mauceli E."/>
            <person name="MacCallum I."/>
        </authorList>
    </citation>
    <scope>NUCLEOTIDE SEQUENCE [LARGE SCALE GENOMIC DNA]</scope>
    <source>
        <strain evidence="6">Tai18E2</strain>
        <strain evidence="9">Tai18E2 / Tucson 14021-0261.01</strain>
    </source>
</reference>
<organism evidence="6 9">
    <name type="scientific">Drosophila yakuba</name>
    <name type="common">Fruit fly</name>
    <dbReference type="NCBI Taxonomy" id="7245"/>
    <lineage>
        <taxon>Eukaryota</taxon>
        <taxon>Metazoa</taxon>
        <taxon>Ecdysozoa</taxon>
        <taxon>Arthropoda</taxon>
        <taxon>Hexapoda</taxon>
        <taxon>Insecta</taxon>
        <taxon>Pterygota</taxon>
        <taxon>Neoptera</taxon>
        <taxon>Endopterygota</taxon>
        <taxon>Diptera</taxon>
        <taxon>Brachycera</taxon>
        <taxon>Muscomorpha</taxon>
        <taxon>Ephydroidea</taxon>
        <taxon>Drosophilidae</taxon>
        <taxon>Drosophila</taxon>
        <taxon>Sophophora</taxon>
    </lineage>
</organism>
<dbReference type="AlphaFoldDB" id="B4IW40"/>
<dbReference type="OrthoDB" id="414826at2759"/>
<keyword evidence="2" id="KW-0964">Secreted</keyword>
<dbReference type="Pfam" id="PF00188">
    <property type="entry name" value="CAP"/>
    <property type="match status" value="1"/>
</dbReference>
<dbReference type="SUPFAM" id="SSF55797">
    <property type="entry name" value="PR-1-like"/>
    <property type="match status" value="1"/>
</dbReference>
<keyword evidence="4" id="KW-0732">Signal</keyword>
<dbReference type="InterPro" id="IPR014044">
    <property type="entry name" value="CAP_dom"/>
</dbReference>
<evidence type="ECO:0000256" key="4">
    <source>
        <dbReference type="SAM" id="SignalP"/>
    </source>
</evidence>
<protein>
    <submittedName>
        <fullName evidence="7">Uncharacterized protein, isoform B</fullName>
    </submittedName>
    <submittedName>
        <fullName evidence="6">Uncharacterized protein, isoform C</fullName>
    </submittedName>
    <submittedName>
        <fullName evidence="8">Uncharacterized protein, isoform D</fullName>
    </submittedName>
</protein>
<feature type="compositionally biased region" description="Polar residues" evidence="3">
    <location>
        <begin position="379"/>
        <end position="390"/>
    </location>
</feature>
<dbReference type="CDD" id="cd05380">
    <property type="entry name" value="CAP_euk"/>
    <property type="match status" value="1"/>
</dbReference>
<feature type="region of interest" description="Disordered" evidence="3">
    <location>
        <begin position="313"/>
        <end position="344"/>
    </location>
</feature>
<proteinExistence type="predicted"/>
<dbReference type="EMBL" id="CH896271">
    <property type="protein sequence ID" value="KRK05647.1"/>
    <property type="molecule type" value="Genomic_DNA"/>
</dbReference>
<feature type="region of interest" description="Disordered" evidence="3">
    <location>
        <begin position="358"/>
        <end position="390"/>
    </location>
</feature>
<evidence type="ECO:0000313" key="7">
    <source>
        <dbReference type="EMBL" id="KRK05646.1"/>
    </source>
</evidence>
<dbReference type="SMR" id="B4IW40"/>
<evidence type="ECO:0000259" key="5">
    <source>
        <dbReference type="SMART" id="SM00198"/>
    </source>
</evidence>
<dbReference type="EMBL" id="CH896271">
    <property type="protein sequence ID" value="EDX00501.1"/>
    <property type="molecule type" value="Genomic_DNA"/>
</dbReference>
<dbReference type="eggNOG" id="KOG3017">
    <property type="taxonomic scope" value="Eukaryota"/>
</dbReference>
<dbReference type="KEGG" id="dya:Dyak_GE15100"/>
<accession>B4IW40</accession>
<dbReference type="EMBL" id="CH896271">
    <property type="protein sequence ID" value="KRK05646.1"/>
    <property type="molecule type" value="Genomic_DNA"/>
</dbReference>
<dbReference type="Gene3D" id="3.40.33.10">
    <property type="entry name" value="CAP"/>
    <property type="match status" value="1"/>
</dbReference>
<reference evidence="6" key="4">
    <citation type="submission" date="2015-11" db="EMBL/GenBank/DDBJ databases">
        <authorList>
            <consortium name="FlyBase"/>
        </authorList>
    </citation>
    <scope>NUCLEOTIDE SEQUENCE</scope>
    <source>
        <strain evidence="6">Tai18E2</strain>
    </source>
</reference>
<feature type="domain" description="SCP" evidence="5">
    <location>
        <begin position="67"/>
        <end position="228"/>
    </location>
</feature>
<feature type="chain" id="PRO_5014298709" evidence="4">
    <location>
        <begin position="23"/>
        <end position="390"/>
    </location>
</feature>
<evidence type="ECO:0000313" key="8">
    <source>
        <dbReference type="EMBL" id="KRK05647.1"/>
    </source>
</evidence>
<dbReference type="SMART" id="SM00198">
    <property type="entry name" value="SCP"/>
    <property type="match status" value="1"/>
</dbReference>
<feature type="compositionally biased region" description="Basic residues" evidence="3">
    <location>
        <begin position="313"/>
        <end position="340"/>
    </location>
</feature>